<evidence type="ECO:0000313" key="3">
    <source>
        <dbReference type="EMBL" id="PBK70490.1"/>
    </source>
</evidence>
<feature type="transmembrane region" description="Helical" evidence="1">
    <location>
        <begin position="148"/>
        <end position="167"/>
    </location>
</feature>
<gene>
    <name evidence="3" type="ORF">ARMSODRAFT_885083</name>
</gene>
<dbReference type="AlphaFoldDB" id="A0A2H3BLE8"/>
<reference evidence="4" key="1">
    <citation type="journal article" date="2017" name="Nat. Ecol. Evol.">
        <title>Genome expansion and lineage-specific genetic innovations in the forest pathogenic fungi Armillaria.</title>
        <authorList>
            <person name="Sipos G."/>
            <person name="Prasanna A.N."/>
            <person name="Walter M.C."/>
            <person name="O'Connor E."/>
            <person name="Balint B."/>
            <person name="Krizsan K."/>
            <person name="Kiss B."/>
            <person name="Hess J."/>
            <person name="Varga T."/>
            <person name="Slot J."/>
            <person name="Riley R."/>
            <person name="Boka B."/>
            <person name="Rigling D."/>
            <person name="Barry K."/>
            <person name="Lee J."/>
            <person name="Mihaltcheva S."/>
            <person name="LaButti K."/>
            <person name="Lipzen A."/>
            <person name="Waldron R."/>
            <person name="Moloney N.M."/>
            <person name="Sperisen C."/>
            <person name="Kredics L."/>
            <person name="Vagvoelgyi C."/>
            <person name="Patrignani A."/>
            <person name="Fitzpatrick D."/>
            <person name="Nagy I."/>
            <person name="Doyle S."/>
            <person name="Anderson J.B."/>
            <person name="Grigoriev I.V."/>
            <person name="Gueldener U."/>
            <person name="Muensterkoetter M."/>
            <person name="Nagy L.G."/>
        </authorList>
    </citation>
    <scope>NUCLEOTIDE SEQUENCE [LARGE SCALE GENOMIC DNA]</scope>
    <source>
        <strain evidence="4">28-4</strain>
    </source>
</reference>
<feature type="non-terminal residue" evidence="3">
    <location>
        <position position="227"/>
    </location>
</feature>
<keyword evidence="1" id="KW-0472">Membrane</keyword>
<evidence type="ECO:0000256" key="1">
    <source>
        <dbReference type="SAM" id="Phobius"/>
    </source>
</evidence>
<dbReference type="Proteomes" id="UP000218334">
    <property type="component" value="Unassembled WGS sequence"/>
</dbReference>
<organism evidence="3 4">
    <name type="scientific">Armillaria solidipes</name>
    <dbReference type="NCBI Taxonomy" id="1076256"/>
    <lineage>
        <taxon>Eukaryota</taxon>
        <taxon>Fungi</taxon>
        <taxon>Dikarya</taxon>
        <taxon>Basidiomycota</taxon>
        <taxon>Agaricomycotina</taxon>
        <taxon>Agaricomycetes</taxon>
        <taxon>Agaricomycetidae</taxon>
        <taxon>Agaricales</taxon>
        <taxon>Marasmiineae</taxon>
        <taxon>Physalacriaceae</taxon>
        <taxon>Armillaria</taxon>
    </lineage>
</organism>
<protein>
    <recommendedName>
        <fullName evidence="2">DUF6535 domain-containing protein</fullName>
    </recommendedName>
</protein>
<evidence type="ECO:0000313" key="4">
    <source>
        <dbReference type="Proteomes" id="UP000218334"/>
    </source>
</evidence>
<name>A0A2H3BLE8_9AGAR</name>
<proteinExistence type="predicted"/>
<feature type="transmembrane region" description="Helical" evidence="1">
    <location>
        <begin position="72"/>
        <end position="89"/>
    </location>
</feature>
<dbReference type="EMBL" id="KZ293426">
    <property type="protein sequence ID" value="PBK70490.1"/>
    <property type="molecule type" value="Genomic_DNA"/>
</dbReference>
<dbReference type="Pfam" id="PF20153">
    <property type="entry name" value="DUF6535"/>
    <property type="match status" value="1"/>
</dbReference>
<keyword evidence="1" id="KW-0812">Transmembrane</keyword>
<dbReference type="InterPro" id="IPR045338">
    <property type="entry name" value="DUF6535"/>
</dbReference>
<evidence type="ECO:0000259" key="2">
    <source>
        <dbReference type="Pfam" id="PF20153"/>
    </source>
</evidence>
<accession>A0A2H3BLE8</accession>
<feature type="domain" description="DUF6535" evidence="2">
    <location>
        <begin position="48"/>
        <end position="227"/>
    </location>
</feature>
<keyword evidence="4" id="KW-1185">Reference proteome</keyword>
<keyword evidence="1" id="KW-1133">Transmembrane helix</keyword>
<feature type="transmembrane region" description="Helical" evidence="1">
    <location>
        <begin position="199"/>
        <end position="226"/>
    </location>
</feature>
<sequence length="227" mass="25531">MLGLTVCILYLQRHQFLTIFLGVNTSDYEQEYPEDAMYEEAGPYARVWRTYQDETQIHDTAMVEDSRDSVDVLLVFAGLFSAVVTTFVVQTSQNLQLDFGEVSVSLLFELVLIQRAVASGVSIDQVPGSRLTPTTIFSPVGTTLWVNGLRFISLSLSLVTALIAVLVKQRLHQYMSIPPGTPRDHSLLRHYRFMGLEAWHVPIIIGLLPVLMYIALAFFFLGLVVFL</sequence>